<proteinExistence type="predicted"/>
<dbReference type="EMBL" id="CP031093">
    <property type="protein sequence ID" value="QCF27221.1"/>
    <property type="molecule type" value="Genomic_DNA"/>
</dbReference>
<dbReference type="SUPFAM" id="SSF160104">
    <property type="entry name" value="Acetoacetate decarboxylase-like"/>
    <property type="match status" value="1"/>
</dbReference>
<dbReference type="InterPro" id="IPR039343">
    <property type="entry name" value="NDX1-like"/>
</dbReference>
<dbReference type="PANTHER" id="PTHR35467:SF2">
    <property type="entry name" value="PROTEIN NEOXANTHIN-DEFICIENT 1"/>
    <property type="match status" value="1"/>
</dbReference>
<reference evidence="1 2" key="1">
    <citation type="submission" date="2018-07" db="EMBL/GenBank/DDBJ databases">
        <title>Marsedoiliclastica nanhaica gen. nov. sp. nov., a novel marine hydrocarbonoclastic bacterium isolated from an in-situ enriched hydrocarbon-degrading consortium in deep-sea sediment.</title>
        <authorList>
            <person name="Dong C."/>
            <person name="Ma T."/>
            <person name="Liu R."/>
            <person name="Shao Z."/>
        </authorList>
    </citation>
    <scope>NUCLEOTIDE SEQUENCE [LARGE SCALE GENOMIC DNA]</scope>
    <source>
        <strain evidence="2">soil36-7</strain>
    </source>
</reference>
<evidence type="ECO:0000313" key="1">
    <source>
        <dbReference type="EMBL" id="QCF27221.1"/>
    </source>
</evidence>
<dbReference type="KEGG" id="hmi:soil367_15505"/>
<organism evidence="1 2">
    <name type="scientific">Hydrocarboniclastica marina</name>
    <dbReference type="NCBI Taxonomy" id="2259620"/>
    <lineage>
        <taxon>Bacteria</taxon>
        <taxon>Pseudomonadati</taxon>
        <taxon>Pseudomonadota</taxon>
        <taxon>Gammaproteobacteria</taxon>
        <taxon>Alteromonadales</taxon>
        <taxon>Alteromonadaceae</taxon>
        <taxon>Hydrocarboniclastica</taxon>
    </lineage>
</organism>
<dbReference type="Proteomes" id="UP000298049">
    <property type="component" value="Chromosome"/>
</dbReference>
<keyword evidence="2" id="KW-1185">Reference proteome</keyword>
<name>A0A4P7XJC7_9ALTE</name>
<dbReference type="OrthoDB" id="323772at2"/>
<dbReference type="RefSeq" id="WP_136549932.1">
    <property type="nucleotide sequence ID" value="NZ_CP031093.1"/>
</dbReference>
<dbReference type="PANTHER" id="PTHR35467">
    <property type="match status" value="1"/>
</dbReference>
<sequence length="214" mass="23261">MSSLDNAFPPAPWRLKGTALFQSGLVGMSAARALTPPELAVVPVLPGKTLGGLYYARYTEGSSLQYHELIVVSAVVRFRWKLGAWISHIYVDDLRSEAGGRAIWGLPKQQAQFEEMADQSMSISQAGTRLCGIVRRTPDTWQTLPLMAPVISVKAEGPVWFRGNGRARCGISPGTIDVPAESPFASLKLGAEPGSPQRRQLHLDRLNLVMQPPG</sequence>
<protein>
    <submittedName>
        <fullName evidence="1">Acetoacetate decarboxylase</fullName>
    </submittedName>
</protein>
<dbReference type="AlphaFoldDB" id="A0A4P7XJC7"/>
<dbReference type="InterPro" id="IPR010451">
    <property type="entry name" value="Acetoacetate_decarboxylase"/>
</dbReference>
<gene>
    <name evidence="1" type="ORF">soil367_15505</name>
</gene>
<dbReference type="InterPro" id="IPR023375">
    <property type="entry name" value="ADC_dom_sf"/>
</dbReference>
<dbReference type="Gene3D" id="2.40.400.10">
    <property type="entry name" value="Acetoacetate decarboxylase-like"/>
    <property type="match status" value="1"/>
</dbReference>
<evidence type="ECO:0000313" key="2">
    <source>
        <dbReference type="Proteomes" id="UP000298049"/>
    </source>
</evidence>
<dbReference type="GO" id="GO:0016829">
    <property type="term" value="F:lyase activity"/>
    <property type="evidence" value="ECO:0007669"/>
    <property type="project" value="InterPro"/>
</dbReference>
<accession>A0A4P7XJC7</accession>
<dbReference type="Pfam" id="PF06314">
    <property type="entry name" value="ADC"/>
    <property type="match status" value="1"/>
</dbReference>